<evidence type="ECO:0000313" key="2">
    <source>
        <dbReference type="Proteomes" id="UP000324800"/>
    </source>
</evidence>
<dbReference type="OrthoDB" id="8883818at2759"/>
<evidence type="ECO:0000313" key="1">
    <source>
        <dbReference type="EMBL" id="KAA6378228.1"/>
    </source>
</evidence>
<sequence length="105" mass="12119">MTTENELFEVLYEYRGRKGDSQFLSVAIGDIVRVIKKEDIYFIVDKDRTSTKNDKTKASNTKFHITNLLNHSMGLNSQYFIQYKPNINVAQHQMSQSTKPVKASN</sequence>
<organism evidence="1 2">
    <name type="scientific">Streblomastix strix</name>
    <dbReference type="NCBI Taxonomy" id="222440"/>
    <lineage>
        <taxon>Eukaryota</taxon>
        <taxon>Metamonada</taxon>
        <taxon>Preaxostyla</taxon>
        <taxon>Oxymonadida</taxon>
        <taxon>Streblomastigidae</taxon>
        <taxon>Streblomastix</taxon>
    </lineage>
</organism>
<protein>
    <submittedName>
        <fullName evidence="1">Uncharacterized protein</fullName>
    </submittedName>
</protein>
<name>A0A5J4V680_9EUKA</name>
<dbReference type="AlphaFoldDB" id="A0A5J4V680"/>
<comment type="caution">
    <text evidence="1">The sequence shown here is derived from an EMBL/GenBank/DDBJ whole genome shotgun (WGS) entry which is preliminary data.</text>
</comment>
<dbReference type="Proteomes" id="UP000324800">
    <property type="component" value="Unassembled WGS sequence"/>
</dbReference>
<reference evidence="1 2" key="1">
    <citation type="submission" date="2019-03" db="EMBL/GenBank/DDBJ databases">
        <title>Single cell metagenomics reveals metabolic interactions within the superorganism composed of flagellate Streblomastix strix and complex community of Bacteroidetes bacteria on its surface.</title>
        <authorList>
            <person name="Treitli S.C."/>
            <person name="Kolisko M."/>
            <person name="Husnik F."/>
            <person name="Keeling P."/>
            <person name="Hampl V."/>
        </authorList>
    </citation>
    <scope>NUCLEOTIDE SEQUENCE [LARGE SCALE GENOMIC DNA]</scope>
    <source>
        <strain evidence="1">ST1C</strain>
    </source>
</reference>
<proteinExistence type="predicted"/>
<dbReference type="EMBL" id="SNRW01009289">
    <property type="protein sequence ID" value="KAA6378228.1"/>
    <property type="molecule type" value="Genomic_DNA"/>
</dbReference>
<feature type="non-terminal residue" evidence="1">
    <location>
        <position position="105"/>
    </location>
</feature>
<gene>
    <name evidence="1" type="ORF">EZS28_026247</name>
</gene>
<accession>A0A5J4V680</accession>